<proteinExistence type="predicted"/>
<reference evidence="1" key="1">
    <citation type="submission" date="2022-04" db="EMBL/GenBank/DDBJ databases">
        <title>Genome of the entomopathogenic fungus Entomophthora muscae.</title>
        <authorList>
            <person name="Elya C."/>
            <person name="Lovett B.R."/>
            <person name="Lee E."/>
            <person name="Macias A.M."/>
            <person name="Hajek A.E."/>
            <person name="De Bivort B.L."/>
            <person name="Kasson M.T."/>
            <person name="De Fine Licht H.H."/>
            <person name="Stajich J.E."/>
        </authorList>
    </citation>
    <scope>NUCLEOTIDE SEQUENCE</scope>
    <source>
        <strain evidence="1">Berkeley</strain>
    </source>
</reference>
<sequence>MSGFNYSAAFEGLVGAAQENLGGVIGSKEMQNVGCSTRTKDGDAVATQVQSYADGMKVIVGSGLAFAGSALLESASGNDRKPRKP</sequence>
<organism evidence="1 2">
    <name type="scientific">Entomophthora muscae</name>
    <dbReference type="NCBI Taxonomy" id="34485"/>
    <lineage>
        <taxon>Eukaryota</taxon>
        <taxon>Fungi</taxon>
        <taxon>Fungi incertae sedis</taxon>
        <taxon>Zoopagomycota</taxon>
        <taxon>Entomophthoromycotina</taxon>
        <taxon>Entomophthoromycetes</taxon>
        <taxon>Entomophthorales</taxon>
        <taxon>Entomophthoraceae</taxon>
        <taxon>Entomophthora</taxon>
    </lineage>
</organism>
<keyword evidence="2" id="KW-1185">Reference proteome</keyword>
<accession>A0ACC2RE88</accession>
<dbReference type="Proteomes" id="UP001165960">
    <property type="component" value="Unassembled WGS sequence"/>
</dbReference>
<dbReference type="EMBL" id="QTSX02007413">
    <property type="protein sequence ID" value="KAJ9048395.1"/>
    <property type="molecule type" value="Genomic_DNA"/>
</dbReference>
<comment type="caution">
    <text evidence="1">The sequence shown here is derived from an EMBL/GenBank/DDBJ whole genome shotgun (WGS) entry which is preliminary data.</text>
</comment>
<evidence type="ECO:0000313" key="1">
    <source>
        <dbReference type="EMBL" id="KAJ9048395.1"/>
    </source>
</evidence>
<protein>
    <submittedName>
        <fullName evidence="1">Uncharacterized protein</fullName>
    </submittedName>
</protein>
<gene>
    <name evidence="1" type="ORF">DSO57_1035445</name>
</gene>
<evidence type="ECO:0000313" key="2">
    <source>
        <dbReference type="Proteomes" id="UP001165960"/>
    </source>
</evidence>
<name>A0ACC2RE88_9FUNG</name>